<name>A0A2I1HN73_9GLOM</name>
<comment type="caution">
    <text evidence="2">The sequence shown here is derived from an EMBL/GenBank/DDBJ whole genome shotgun (WGS) entry which is preliminary data.</text>
</comment>
<evidence type="ECO:0000313" key="3">
    <source>
        <dbReference type="Proteomes" id="UP000234323"/>
    </source>
</evidence>
<dbReference type="EMBL" id="LLXI01004146">
    <property type="protein sequence ID" value="PKY60307.1"/>
    <property type="molecule type" value="Genomic_DNA"/>
</dbReference>
<evidence type="ECO:0000313" key="2">
    <source>
        <dbReference type="EMBL" id="PKY60307.1"/>
    </source>
</evidence>
<organism evidence="2 3">
    <name type="scientific">Rhizophagus irregularis</name>
    <dbReference type="NCBI Taxonomy" id="588596"/>
    <lineage>
        <taxon>Eukaryota</taxon>
        <taxon>Fungi</taxon>
        <taxon>Fungi incertae sedis</taxon>
        <taxon>Mucoromycota</taxon>
        <taxon>Glomeromycotina</taxon>
        <taxon>Glomeromycetes</taxon>
        <taxon>Glomerales</taxon>
        <taxon>Glomeraceae</taxon>
        <taxon>Rhizophagus</taxon>
    </lineage>
</organism>
<proteinExistence type="predicted"/>
<feature type="compositionally biased region" description="Low complexity" evidence="1">
    <location>
        <begin position="103"/>
        <end position="113"/>
    </location>
</feature>
<evidence type="ECO:0000256" key="1">
    <source>
        <dbReference type="SAM" id="MobiDB-lite"/>
    </source>
</evidence>
<sequence>MKKGFSFEQVLDKVLDRCSKHQIVQLPNTASDDTVYFKKEKRTNELTKEVFKKSEVNASTKSTPAKRLRPEPDNAHNGNSNSCNDDSDPDNNSGDEVPDDSNDNGYNGYGRYNEYGKYDKGYYYHDEKYERRGFS</sequence>
<dbReference type="Proteomes" id="UP000234323">
    <property type="component" value="Unassembled WGS sequence"/>
</dbReference>
<reference evidence="2 3" key="1">
    <citation type="submission" date="2015-10" db="EMBL/GenBank/DDBJ databases">
        <title>Genome analyses suggest a sexual origin of heterokaryosis in a supposedly ancient asexual fungus.</title>
        <authorList>
            <person name="Ropars J."/>
            <person name="Sedzielewska K."/>
            <person name="Noel J."/>
            <person name="Charron P."/>
            <person name="Farinelli L."/>
            <person name="Marton T."/>
            <person name="Kruger M."/>
            <person name="Pelin A."/>
            <person name="Brachmann A."/>
            <person name="Corradi N."/>
        </authorList>
    </citation>
    <scope>NUCLEOTIDE SEQUENCE [LARGE SCALE GENOMIC DNA]</scope>
    <source>
        <strain evidence="2 3">A4</strain>
    </source>
</reference>
<protein>
    <submittedName>
        <fullName evidence="2">Uncharacterized protein</fullName>
    </submittedName>
</protein>
<accession>A0A2I1HN73</accession>
<keyword evidence="3" id="KW-1185">Reference proteome</keyword>
<dbReference type="AlphaFoldDB" id="A0A2I1HN73"/>
<gene>
    <name evidence="2" type="ORF">RhiirA4_483875</name>
</gene>
<feature type="compositionally biased region" description="Low complexity" evidence="1">
    <location>
        <begin position="77"/>
        <end position="95"/>
    </location>
</feature>
<feature type="region of interest" description="Disordered" evidence="1">
    <location>
        <begin position="48"/>
        <end position="122"/>
    </location>
</feature>